<dbReference type="Pfam" id="PF07714">
    <property type="entry name" value="PK_Tyr_Ser-Thr"/>
    <property type="match status" value="1"/>
</dbReference>
<evidence type="ECO:0000256" key="2">
    <source>
        <dbReference type="ARBA" id="ARBA00022741"/>
    </source>
</evidence>
<dbReference type="GO" id="GO:0004674">
    <property type="term" value="F:protein serine/threonine kinase activity"/>
    <property type="evidence" value="ECO:0007669"/>
    <property type="project" value="UniProtKB-KW"/>
</dbReference>
<feature type="domain" description="Protein kinase" evidence="4">
    <location>
        <begin position="48"/>
        <end position="227"/>
    </location>
</feature>
<keyword evidence="1" id="KW-0418">Kinase</keyword>
<accession>A0A444Z7V2</accession>
<dbReference type="InterPro" id="IPR011009">
    <property type="entry name" value="Kinase-like_dom_sf"/>
</dbReference>
<dbReference type="PANTHER" id="PTHR47989:SF58">
    <property type="entry name" value="PROTEIN KINASE DOMAIN-CONTAINING PROTEIN"/>
    <property type="match status" value="1"/>
</dbReference>
<dbReference type="Gene3D" id="1.10.510.10">
    <property type="entry name" value="Transferase(Phosphotransferase) domain 1"/>
    <property type="match status" value="1"/>
</dbReference>
<keyword evidence="1" id="KW-0723">Serine/threonine-protein kinase</keyword>
<dbReference type="Proteomes" id="UP000289738">
    <property type="component" value="Chromosome B05"/>
</dbReference>
<evidence type="ECO:0000313" key="5">
    <source>
        <dbReference type="EMBL" id="RYR10241.1"/>
    </source>
</evidence>
<dbReference type="STRING" id="3818.A0A444Z7V2"/>
<dbReference type="InterPro" id="IPR000719">
    <property type="entry name" value="Prot_kinase_dom"/>
</dbReference>
<dbReference type="EMBL" id="SDMP01000015">
    <property type="protein sequence ID" value="RYR10241.1"/>
    <property type="molecule type" value="Genomic_DNA"/>
</dbReference>
<dbReference type="AlphaFoldDB" id="A0A444Z7V2"/>
<comment type="caution">
    <text evidence="5">The sequence shown here is derived from an EMBL/GenBank/DDBJ whole genome shotgun (WGS) entry which is preliminary data.</text>
</comment>
<keyword evidence="1" id="KW-0808">Transferase</keyword>
<organism evidence="5 6">
    <name type="scientific">Arachis hypogaea</name>
    <name type="common">Peanut</name>
    <dbReference type="NCBI Taxonomy" id="3818"/>
    <lineage>
        <taxon>Eukaryota</taxon>
        <taxon>Viridiplantae</taxon>
        <taxon>Streptophyta</taxon>
        <taxon>Embryophyta</taxon>
        <taxon>Tracheophyta</taxon>
        <taxon>Spermatophyta</taxon>
        <taxon>Magnoliopsida</taxon>
        <taxon>eudicotyledons</taxon>
        <taxon>Gunneridae</taxon>
        <taxon>Pentapetalae</taxon>
        <taxon>rosids</taxon>
        <taxon>fabids</taxon>
        <taxon>Fabales</taxon>
        <taxon>Fabaceae</taxon>
        <taxon>Papilionoideae</taxon>
        <taxon>50 kb inversion clade</taxon>
        <taxon>dalbergioids sensu lato</taxon>
        <taxon>Dalbergieae</taxon>
        <taxon>Pterocarpus clade</taxon>
        <taxon>Arachis</taxon>
    </lineage>
</organism>
<dbReference type="GO" id="GO:0005524">
    <property type="term" value="F:ATP binding"/>
    <property type="evidence" value="ECO:0007669"/>
    <property type="project" value="UniProtKB-KW"/>
</dbReference>
<keyword evidence="3" id="KW-0067">ATP-binding</keyword>
<evidence type="ECO:0000256" key="1">
    <source>
        <dbReference type="ARBA" id="ARBA00022527"/>
    </source>
</evidence>
<reference evidence="5 6" key="1">
    <citation type="submission" date="2019-01" db="EMBL/GenBank/DDBJ databases">
        <title>Sequencing of cultivated peanut Arachis hypogaea provides insights into genome evolution and oil improvement.</title>
        <authorList>
            <person name="Chen X."/>
        </authorList>
    </citation>
    <scope>NUCLEOTIDE SEQUENCE [LARGE SCALE GENOMIC DNA]</scope>
    <source>
        <strain evidence="6">cv. Fuhuasheng</strain>
        <tissue evidence="5">Leaves</tissue>
    </source>
</reference>
<dbReference type="PROSITE" id="PS50011">
    <property type="entry name" value="PROTEIN_KINASE_DOM"/>
    <property type="match status" value="1"/>
</dbReference>
<sequence length="227" mass="25938">MPPSTSAMLREFHGTLQHVQHKLVSIDGNASHSENCFKFTILYAAAFVNQYGPESNGAMSCIFGVYVWYDRKVRRKKLNNDEFDFDPEEQGSRRVDLGLGFKRILESDFKGDVEFCNEVEIISNLKHQNLVPLRGCCVVDDDDEKFNDKGSQRFLVYDYMSNGNLEDHLFLVSEQQKLKKSQTWPQRKSIILDVAKGLTYLSCDACVHGDVFIVQIGIRVYPLQGLI</sequence>
<name>A0A444Z7V2_ARAHY</name>
<evidence type="ECO:0000313" key="6">
    <source>
        <dbReference type="Proteomes" id="UP000289738"/>
    </source>
</evidence>
<keyword evidence="2" id="KW-0547">Nucleotide-binding</keyword>
<proteinExistence type="predicted"/>
<evidence type="ECO:0000259" key="4">
    <source>
        <dbReference type="PROSITE" id="PS50011"/>
    </source>
</evidence>
<dbReference type="PANTHER" id="PTHR47989">
    <property type="entry name" value="OS01G0750732 PROTEIN"/>
    <property type="match status" value="1"/>
</dbReference>
<gene>
    <name evidence="5" type="ORF">Ahy_B05g078712</name>
</gene>
<dbReference type="SUPFAM" id="SSF56112">
    <property type="entry name" value="Protein kinase-like (PK-like)"/>
    <property type="match status" value="1"/>
</dbReference>
<protein>
    <recommendedName>
        <fullName evidence="4">Protein kinase domain-containing protein</fullName>
    </recommendedName>
</protein>
<dbReference type="InterPro" id="IPR001245">
    <property type="entry name" value="Ser-Thr/Tyr_kinase_cat_dom"/>
</dbReference>
<keyword evidence="6" id="KW-1185">Reference proteome</keyword>
<evidence type="ECO:0000256" key="3">
    <source>
        <dbReference type="ARBA" id="ARBA00022840"/>
    </source>
</evidence>